<name>A0ABT7SNB4_9GAMM</name>
<feature type="domain" description="Mur ligase C-terminal" evidence="9">
    <location>
        <begin position="303"/>
        <end position="419"/>
    </location>
</feature>
<gene>
    <name evidence="7 11" type="primary">murD</name>
    <name evidence="11" type="ORF">QEZ41_02000</name>
</gene>
<feature type="binding site" evidence="7">
    <location>
        <begin position="112"/>
        <end position="118"/>
    </location>
    <ligand>
        <name>ATP</name>
        <dbReference type="ChEBI" id="CHEBI:30616"/>
    </ligand>
</feature>
<evidence type="ECO:0000259" key="10">
    <source>
        <dbReference type="Pfam" id="PF08245"/>
    </source>
</evidence>
<evidence type="ECO:0000256" key="5">
    <source>
        <dbReference type="ARBA" id="ARBA00022741"/>
    </source>
</evidence>
<dbReference type="Pfam" id="PF08245">
    <property type="entry name" value="Mur_ligase_M"/>
    <property type="match status" value="1"/>
</dbReference>
<dbReference type="SUPFAM" id="SSF53244">
    <property type="entry name" value="MurD-like peptide ligases, peptide-binding domain"/>
    <property type="match status" value="1"/>
</dbReference>
<keyword evidence="7 8" id="KW-0573">Peptidoglycan synthesis</keyword>
<dbReference type="GO" id="GO:0008764">
    <property type="term" value="F:UDP-N-acetylmuramoylalanine-D-glutamate ligase activity"/>
    <property type="evidence" value="ECO:0007669"/>
    <property type="project" value="UniProtKB-EC"/>
</dbReference>
<keyword evidence="7 8" id="KW-0961">Cell wall biogenesis/degradation</keyword>
<evidence type="ECO:0000256" key="6">
    <source>
        <dbReference type="ARBA" id="ARBA00022840"/>
    </source>
</evidence>
<dbReference type="PANTHER" id="PTHR43692:SF1">
    <property type="entry name" value="UDP-N-ACETYLMURAMOYLALANINE--D-GLUTAMATE LIGASE"/>
    <property type="match status" value="1"/>
</dbReference>
<protein>
    <recommendedName>
        <fullName evidence="7 8">UDP-N-acetylmuramoylalanine--D-glutamate ligase</fullName>
        <ecNumber evidence="7 8">6.3.2.9</ecNumber>
    </recommendedName>
    <alternativeName>
        <fullName evidence="7">D-glutamic acid-adding enzyme</fullName>
    </alternativeName>
    <alternativeName>
        <fullName evidence="7">UDP-N-acetylmuramoyl-L-alanyl-D-glutamate synthetase</fullName>
    </alternativeName>
</protein>
<dbReference type="Pfam" id="PF21799">
    <property type="entry name" value="MurD-like_N"/>
    <property type="match status" value="1"/>
</dbReference>
<comment type="similarity">
    <text evidence="7">Belongs to the MurCDEF family.</text>
</comment>
<dbReference type="Proteomes" id="UP001241056">
    <property type="component" value="Unassembled WGS sequence"/>
</dbReference>
<reference evidence="11 12" key="1">
    <citation type="submission" date="2023-06" db="EMBL/GenBank/DDBJ databases">
        <title>Thiopseudomonas sp. CY1220 draft genome sequence.</title>
        <authorList>
            <person name="Zhao G."/>
            <person name="An M."/>
        </authorList>
    </citation>
    <scope>NUCLEOTIDE SEQUENCE [LARGE SCALE GENOMIC DNA]</scope>
    <source>
        <strain evidence="11 12">CY1220</strain>
    </source>
</reference>
<dbReference type="Gene3D" id="3.90.190.20">
    <property type="entry name" value="Mur ligase, C-terminal domain"/>
    <property type="match status" value="1"/>
</dbReference>
<proteinExistence type="inferred from homology"/>
<dbReference type="Gene3D" id="3.40.50.720">
    <property type="entry name" value="NAD(P)-binding Rossmann-like Domain"/>
    <property type="match status" value="1"/>
</dbReference>
<keyword evidence="7 8" id="KW-0133">Cell shape</keyword>
<keyword evidence="5 7" id="KW-0547">Nucleotide-binding</keyword>
<comment type="catalytic activity">
    <reaction evidence="7 8">
        <text>UDP-N-acetyl-alpha-D-muramoyl-L-alanine + D-glutamate + ATP = UDP-N-acetyl-alpha-D-muramoyl-L-alanyl-D-glutamate + ADP + phosphate + H(+)</text>
        <dbReference type="Rhea" id="RHEA:16429"/>
        <dbReference type="ChEBI" id="CHEBI:15378"/>
        <dbReference type="ChEBI" id="CHEBI:29986"/>
        <dbReference type="ChEBI" id="CHEBI:30616"/>
        <dbReference type="ChEBI" id="CHEBI:43474"/>
        <dbReference type="ChEBI" id="CHEBI:83898"/>
        <dbReference type="ChEBI" id="CHEBI:83900"/>
        <dbReference type="ChEBI" id="CHEBI:456216"/>
        <dbReference type="EC" id="6.3.2.9"/>
    </reaction>
</comment>
<keyword evidence="12" id="KW-1185">Reference proteome</keyword>
<evidence type="ECO:0000313" key="11">
    <source>
        <dbReference type="EMBL" id="MDM7857057.1"/>
    </source>
</evidence>
<dbReference type="InterPro" id="IPR036615">
    <property type="entry name" value="Mur_ligase_C_dom_sf"/>
</dbReference>
<dbReference type="EC" id="6.3.2.9" evidence="7 8"/>
<keyword evidence="7 8" id="KW-0132">Cell division</keyword>
<evidence type="ECO:0000256" key="2">
    <source>
        <dbReference type="ARBA" id="ARBA00004752"/>
    </source>
</evidence>
<accession>A0ABT7SNB4</accession>
<dbReference type="SUPFAM" id="SSF51984">
    <property type="entry name" value="MurCD N-terminal domain"/>
    <property type="match status" value="1"/>
</dbReference>
<dbReference type="PANTHER" id="PTHR43692">
    <property type="entry name" value="UDP-N-ACETYLMURAMOYLALANINE--D-GLUTAMATE LIGASE"/>
    <property type="match status" value="1"/>
</dbReference>
<dbReference type="RefSeq" id="WP_289409685.1">
    <property type="nucleotide sequence ID" value="NZ_JAUCDY010000001.1"/>
</dbReference>
<evidence type="ECO:0000256" key="7">
    <source>
        <dbReference type="HAMAP-Rule" id="MF_00639"/>
    </source>
</evidence>
<evidence type="ECO:0000313" key="12">
    <source>
        <dbReference type="Proteomes" id="UP001241056"/>
    </source>
</evidence>
<dbReference type="InterPro" id="IPR004101">
    <property type="entry name" value="Mur_ligase_C"/>
</dbReference>
<keyword evidence="6 7" id="KW-0067">ATP-binding</keyword>
<dbReference type="EMBL" id="JAUCDY010000001">
    <property type="protein sequence ID" value="MDM7857057.1"/>
    <property type="molecule type" value="Genomic_DNA"/>
</dbReference>
<evidence type="ECO:0000259" key="9">
    <source>
        <dbReference type="Pfam" id="PF02875"/>
    </source>
</evidence>
<comment type="pathway">
    <text evidence="2 7 8">Cell wall biogenesis; peptidoglycan biosynthesis.</text>
</comment>
<comment type="caution">
    <text evidence="11">The sequence shown here is derived from an EMBL/GenBank/DDBJ whole genome shotgun (WGS) entry which is preliminary data.</text>
</comment>
<feature type="domain" description="Mur ligase central" evidence="10">
    <location>
        <begin position="110"/>
        <end position="280"/>
    </location>
</feature>
<keyword evidence="3 7" id="KW-0963">Cytoplasm</keyword>
<keyword evidence="7 8" id="KW-0131">Cell cycle</keyword>
<dbReference type="InterPro" id="IPR005762">
    <property type="entry name" value="MurD"/>
</dbReference>
<evidence type="ECO:0000256" key="8">
    <source>
        <dbReference type="RuleBase" id="RU003664"/>
    </source>
</evidence>
<comment type="function">
    <text evidence="7 8">Cell wall formation. Catalyzes the addition of glutamate to the nucleotide precursor UDP-N-acetylmuramoyl-L-alanine (UMA).</text>
</comment>
<dbReference type="InterPro" id="IPR013221">
    <property type="entry name" value="Mur_ligase_cen"/>
</dbReference>
<evidence type="ECO:0000256" key="1">
    <source>
        <dbReference type="ARBA" id="ARBA00004496"/>
    </source>
</evidence>
<evidence type="ECO:0000256" key="4">
    <source>
        <dbReference type="ARBA" id="ARBA00022598"/>
    </source>
</evidence>
<dbReference type="HAMAP" id="MF_00639">
    <property type="entry name" value="MurD"/>
    <property type="match status" value="1"/>
</dbReference>
<evidence type="ECO:0000256" key="3">
    <source>
        <dbReference type="ARBA" id="ARBA00022490"/>
    </source>
</evidence>
<sequence>MNKQLQVVVGLGKTGVSLVRFLTRQGLPVAAVDTREQPPELAVLQAEFPQVELHCGSLATPLLAQAQTLYVSPGLALAQPELQAALAQGAQLSGDVDLFLQHVQAPVIAITGSNAKSTVTTLVGEMAQAAGVRVAMGGNIGTPILDLLSNDIELYVLELSSFQLETISHLQADVAVCLNISADHLDRYRDLAHYTEVKLQVYAQAKKAVINRDDTAAQPLQLPESTLSFGLTEAATGQFGLRRLNNELYLAQGDTQLLAVSELKIRGTHNYSNALAALAIGQAAGLPMAAMLQALRAFPGLAHRCQWVAQTQGVQWYNDSKATNIGATLAAIEGLAQPEHKLVLIAGGDGKGADFSELAAAVGAHCRAVIVLGQDAQRIARALSATGVQIEPVSSIEQAVAQAAKVAQAGDSVLLAPACASWDMFENFEQRGDMFVQAVEALA</sequence>
<dbReference type="Gene3D" id="3.40.1190.10">
    <property type="entry name" value="Mur-like, catalytic domain"/>
    <property type="match status" value="1"/>
</dbReference>
<dbReference type="InterPro" id="IPR036565">
    <property type="entry name" value="Mur-like_cat_sf"/>
</dbReference>
<comment type="subcellular location">
    <subcellularLocation>
        <location evidence="1 7 8">Cytoplasm</location>
    </subcellularLocation>
</comment>
<organism evidence="11 12">
    <name type="scientific">Thiopseudomonas acetoxidans</name>
    <dbReference type="NCBI Taxonomy" id="3041622"/>
    <lineage>
        <taxon>Bacteria</taxon>
        <taxon>Pseudomonadati</taxon>
        <taxon>Pseudomonadota</taxon>
        <taxon>Gammaproteobacteria</taxon>
        <taxon>Pseudomonadales</taxon>
        <taxon>Pseudomonadaceae</taxon>
        <taxon>Thiopseudomonas</taxon>
    </lineage>
</organism>
<dbReference type="NCBIfam" id="TIGR01087">
    <property type="entry name" value="murD"/>
    <property type="match status" value="1"/>
</dbReference>
<dbReference type="SUPFAM" id="SSF53623">
    <property type="entry name" value="MurD-like peptide ligases, catalytic domain"/>
    <property type="match status" value="1"/>
</dbReference>
<keyword evidence="4 7" id="KW-0436">Ligase</keyword>
<dbReference type="Pfam" id="PF02875">
    <property type="entry name" value="Mur_ligase_C"/>
    <property type="match status" value="1"/>
</dbReference>